<dbReference type="GO" id="GO:0005524">
    <property type="term" value="F:ATP binding"/>
    <property type="evidence" value="ECO:0007669"/>
    <property type="project" value="UniProtKB-KW"/>
</dbReference>
<keyword evidence="7" id="KW-1185">Reference proteome</keyword>
<proteinExistence type="inferred from homology"/>
<dbReference type="Proteomes" id="UP001163846">
    <property type="component" value="Unassembled WGS sequence"/>
</dbReference>
<dbReference type="PANTHER" id="PTHR11528">
    <property type="entry name" value="HEAT SHOCK PROTEIN 90 FAMILY MEMBER"/>
    <property type="match status" value="1"/>
</dbReference>
<evidence type="ECO:0000256" key="1">
    <source>
        <dbReference type="ARBA" id="ARBA00008239"/>
    </source>
</evidence>
<dbReference type="EMBL" id="MU807365">
    <property type="protein sequence ID" value="KAJ3831582.1"/>
    <property type="molecule type" value="Genomic_DNA"/>
</dbReference>
<dbReference type="AlphaFoldDB" id="A0AA38U3A5"/>
<name>A0AA38U3A5_9AGAR</name>
<keyword evidence="2" id="KW-0547">Nucleotide-binding</keyword>
<dbReference type="Gene3D" id="3.30.565.10">
    <property type="entry name" value="Histidine kinase-like ATPase, C-terminal domain"/>
    <property type="match status" value="1"/>
</dbReference>
<dbReference type="GO" id="GO:0140662">
    <property type="term" value="F:ATP-dependent protein folding chaperone"/>
    <property type="evidence" value="ECO:0007669"/>
    <property type="project" value="InterPro"/>
</dbReference>
<accession>A0AA38U3A5</accession>
<dbReference type="PRINTS" id="PR00775">
    <property type="entry name" value="HEATSHOCK90"/>
</dbReference>
<evidence type="ECO:0000256" key="3">
    <source>
        <dbReference type="ARBA" id="ARBA00022840"/>
    </source>
</evidence>
<dbReference type="InterPro" id="IPR001404">
    <property type="entry name" value="Hsp90_fam"/>
</dbReference>
<evidence type="ECO:0000313" key="6">
    <source>
        <dbReference type="EMBL" id="KAJ3831582.1"/>
    </source>
</evidence>
<evidence type="ECO:0000256" key="5">
    <source>
        <dbReference type="SAM" id="MobiDB-lite"/>
    </source>
</evidence>
<dbReference type="InterPro" id="IPR020575">
    <property type="entry name" value="Hsp90_N"/>
</dbReference>
<dbReference type="SUPFAM" id="SSF55874">
    <property type="entry name" value="ATPase domain of HSP90 chaperone/DNA topoisomerase II/histidine kinase"/>
    <property type="match status" value="1"/>
</dbReference>
<sequence>MEALSSGADISTIERVQVISEHNDDEQYIWESLAGGTSTITQDTANTSLGHGSEVRLYFKEDQHEYLEEKKTKDTVKKHSEFISYPIQLAEVSDDEAEEEESEDKPKIKEVETSEEEHNNTKPIWTRNRNDIKPDVQDQGSLESKAVFFVPKRASFNLFESKKKRNSIKLLPLSCLRYGQLWDSPLILPGSPSPSWLKVGGLLSLVNSAGHRTWPVFPKLNIERIMKAQALQFKHKISEDTVDESVRVLPYLLFKTALLTSGFALDELTSVSSMLRLDVDEEKESVVEASAADAPALSEAPSSSAMEIDQT</sequence>
<comment type="caution">
    <text evidence="6">The sequence shown here is derived from an EMBL/GenBank/DDBJ whole genome shotgun (WGS) entry which is preliminary data.</text>
</comment>
<feature type="region of interest" description="Disordered" evidence="5">
    <location>
        <begin position="288"/>
        <end position="311"/>
    </location>
</feature>
<keyword evidence="3" id="KW-0067">ATP-binding</keyword>
<evidence type="ECO:0000256" key="4">
    <source>
        <dbReference type="ARBA" id="ARBA00023186"/>
    </source>
</evidence>
<evidence type="ECO:0000256" key="2">
    <source>
        <dbReference type="ARBA" id="ARBA00022741"/>
    </source>
</evidence>
<feature type="compositionally biased region" description="Basic and acidic residues" evidence="5">
    <location>
        <begin position="104"/>
        <end position="120"/>
    </location>
</feature>
<feature type="region of interest" description="Disordered" evidence="5">
    <location>
        <begin position="89"/>
        <end position="137"/>
    </location>
</feature>
<evidence type="ECO:0000313" key="7">
    <source>
        <dbReference type="Proteomes" id="UP001163846"/>
    </source>
</evidence>
<dbReference type="InterPro" id="IPR036890">
    <property type="entry name" value="HATPase_C_sf"/>
</dbReference>
<dbReference type="Pfam" id="PF00183">
    <property type="entry name" value="HSP90"/>
    <property type="match status" value="1"/>
</dbReference>
<reference evidence="6" key="1">
    <citation type="submission" date="2022-08" db="EMBL/GenBank/DDBJ databases">
        <authorList>
            <consortium name="DOE Joint Genome Institute"/>
            <person name="Min B."/>
            <person name="Riley R."/>
            <person name="Sierra-Patev S."/>
            <person name="Naranjo-Ortiz M."/>
            <person name="Looney B."/>
            <person name="Konkel Z."/>
            <person name="Slot J.C."/>
            <person name="Sakamoto Y."/>
            <person name="Steenwyk J.L."/>
            <person name="Rokas A."/>
            <person name="Carro J."/>
            <person name="Camarero S."/>
            <person name="Ferreira P."/>
            <person name="Molpeceres G."/>
            <person name="Ruiz-Duenas F.J."/>
            <person name="Serrano A."/>
            <person name="Henrissat B."/>
            <person name="Drula E."/>
            <person name="Hughes K.W."/>
            <person name="Mata J.L."/>
            <person name="Ishikawa N.K."/>
            <person name="Vargas-Isla R."/>
            <person name="Ushijima S."/>
            <person name="Smith C.A."/>
            <person name="Ahrendt S."/>
            <person name="Andreopoulos W."/>
            <person name="He G."/>
            <person name="Labutti K."/>
            <person name="Lipzen A."/>
            <person name="Ng V."/>
            <person name="Sandor L."/>
            <person name="Barry K."/>
            <person name="Martinez A.T."/>
            <person name="Xiao Y."/>
            <person name="Gibbons J.G."/>
            <person name="Terashima K."/>
            <person name="Hibbett D.S."/>
            <person name="Grigoriev I.V."/>
        </authorList>
    </citation>
    <scope>NUCLEOTIDE SEQUENCE</scope>
    <source>
        <strain evidence="6">TFB9207</strain>
    </source>
</reference>
<comment type="similarity">
    <text evidence="1">Belongs to the heat shock protein 90 family.</text>
</comment>
<feature type="compositionally biased region" description="Acidic residues" evidence="5">
    <location>
        <begin position="92"/>
        <end position="103"/>
    </location>
</feature>
<keyword evidence="4" id="KW-0143">Chaperone</keyword>
<organism evidence="6 7">
    <name type="scientific">Lentinula raphanica</name>
    <dbReference type="NCBI Taxonomy" id="153919"/>
    <lineage>
        <taxon>Eukaryota</taxon>
        <taxon>Fungi</taxon>
        <taxon>Dikarya</taxon>
        <taxon>Basidiomycota</taxon>
        <taxon>Agaricomycotina</taxon>
        <taxon>Agaricomycetes</taxon>
        <taxon>Agaricomycetidae</taxon>
        <taxon>Agaricales</taxon>
        <taxon>Marasmiineae</taxon>
        <taxon>Omphalotaceae</taxon>
        <taxon>Lentinula</taxon>
    </lineage>
</organism>
<gene>
    <name evidence="6" type="ORF">F5878DRAFT_667406</name>
</gene>
<protein>
    <submittedName>
        <fullName evidence="6">Uncharacterized protein</fullName>
    </submittedName>
</protein>
<dbReference type="GO" id="GO:0051082">
    <property type="term" value="F:unfolded protein binding"/>
    <property type="evidence" value="ECO:0007669"/>
    <property type="project" value="InterPro"/>
</dbReference>
<dbReference type="GO" id="GO:0016887">
    <property type="term" value="F:ATP hydrolysis activity"/>
    <property type="evidence" value="ECO:0007669"/>
    <property type="project" value="InterPro"/>
</dbReference>